<reference evidence="1" key="2">
    <citation type="journal article" date="2019" name="Genome Biol. Evol.">
        <title>Day and night: Metabolic profiles and evolutionary relationships of six axenic non-marine cyanobacteria.</title>
        <authorList>
            <person name="Will S.E."/>
            <person name="Henke P."/>
            <person name="Boedeker C."/>
            <person name="Huang S."/>
            <person name="Brinkmann H."/>
            <person name="Rohde M."/>
            <person name="Jarek M."/>
            <person name="Friedl T."/>
            <person name="Seufert S."/>
            <person name="Schumacher M."/>
            <person name="Overmann J."/>
            <person name="Neumann-Schaal M."/>
            <person name="Petersen J."/>
        </authorList>
    </citation>
    <scope>NUCLEOTIDE SEQUENCE [LARGE SCALE GENOMIC DNA]</scope>
    <source>
        <strain evidence="1">PCC 7102</strain>
    </source>
</reference>
<keyword evidence="2" id="KW-1185">Reference proteome</keyword>
<gene>
    <name evidence="1" type="ORF">DSM106972_002640</name>
</gene>
<name>A0A3S1DGV4_9CYAN</name>
<organism evidence="1 2">
    <name type="scientific">Dulcicalothrix desertica PCC 7102</name>
    <dbReference type="NCBI Taxonomy" id="232991"/>
    <lineage>
        <taxon>Bacteria</taxon>
        <taxon>Bacillati</taxon>
        <taxon>Cyanobacteriota</taxon>
        <taxon>Cyanophyceae</taxon>
        <taxon>Nostocales</taxon>
        <taxon>Calotrichaceae</taxon>
        <taxon>Dulcicalothrix</taxon>
    </lineage>
</organism>
<dbReference type="AlphaFoldDB" id="A0A3S1DGV4"/>
<dbReference type="Proteomes" id="UP000271624">
    <property type="component" value="Unassembled WGS sequence"/>
</dbReference>
<comment type="caution">
    <text evidence="1">The sequence shown here is derived from an EMBL/GenBank/DDBJ whole genome shotgun (WGS) entry which is preliminary data.</text>
</comment>
<protein>
    <submittedName>
        <fullName evidence="1">Uncharacterized protein</fullName>
    </submittedName>
</protein>
<reference evidence="1" key="1">
    <citation type="submission" date="2018-12" db="EMBL/GenBank/DDBJ databases">
        <authorList>
            <person name="Will S."/>
            <person name="Neumann-Schaal M."/>
            <person name="Henke P."/>
        </authorList>
    </citation>
    <scope>NUCLEOTIDE SEQUENCE</scope>
    <source>
        <strain evidence="1">PCC 7102</strain>
    </source>
</reference>
<accession>A0A3S1DGV4</accession>
<proteinExistence type="predicted"/>
<evidence type="ECO:0000313" key="1">
    <source>
        <dbReference type="EMBL" id="RUT09769.1"/>
    </source>
</evidence>
<sequence>MSTTEIETTFLELGEQWRRETGMLSVTSKMSMHPAYQTIIKIGQPAVPLIMRELEREPDHWFWALTAITGANPVKEEQRGRLDQMAQAWIAWGRENEYKW</sequence>
<evidence type="ECO:0000313" key="2">
    <source>
        <dbReference type="Proteomes" id="UP000271624"/>
    </source>
</evidence>
<dbReference type="EMBL" id="RSCL01000001">
    <property type="protein sequence ID" value="RUT09769.1"/>
    <property type="molecule type" value="Genomic_DNA"/>
</dbReference>
<dbReference type="RefSeq" id="WP_127078113.1">
    <property type="nucleotide sequence ID" value="NZ_RSCL01000001.1"/>
</dbReference>
<dbReference type="OrthoDB" id="9256141at2"/>